<dbReference type="Pfam" id="PF00892">
    <property type="entry name" value="EamA"/>
    <property type="match status" value="2"/>
</dbReference>
<feature type="transmembrane region" description="Helical" evidence="6">
    <location>
        <begin position="241"/>
        <end position="262"/>
    </location>
</feature>
<dbReference type="PANTHER" id="PTHR32322:SF2">
    <property type="entry name" value="EAMA DOMAIN-CONTAINING PROTEIN"/>
    <property type="match status" value="1"/>
</dbReference>
<feature type="transmembrane region" description="Helical" evidence="6">
    <location>
        <begin position="7"/>
        <end position="27"/>
    </location>
</feature>
<evidence type="ECO:0000256" key="5">
    <source>
        <dbReference type="ARBA" id="ARBA00023136"/>
    </source>
</evidence>
<name>A0ABV8PZI5_9BACT</name>
<gene>
    <name evidence="8" type="ORF">ACFOW1_16575</name>
</gene>
<keyword evidence="9" id="KW-1185">Reference proteome</keyword>
<keyword evidence="4 6" id="KW-1133">Transmembrane helix</keyword>
<comment type="caution">
    <text evidence="8">The sequence shown here is derived from an EMBL/GenBank/DDBJ whole genome shotgun (WGS) entry which is preliminary data.</text>
</comment>
<evidence type="ECO:0000256" key="1">
    <source>
        <dbReference type="ARBA" id="ARBA00004141"/>
    </source>
</evidence>
<dbReference type="InterPro" id="IPR000620">
    <property type="entry name" value="EamA_dom"/>
</dbReference>
<evidence type="ECO:0000256" key="6">
    <source>
        <dbReference type="SAM" id="Phobius"/>
    </source>
</evidence>
<feature type="transmembrane region" description="Helical" evidence="6">
    <location>
        <begin position="215"/>
        <end position="234"/>
    </location>
</feature>
<dbReference type="Proteomes" id="UP001595906">
    <property type="component" value="Unassembled WGS sequence"/>
</dbReference>
<evidence type="ECO:0000256" key="3">
    <source>
        <dbReference type="ARBA" id="ARBA00022692"/>
    </source>
</evidence>
<organism evidence="8 9">
    <name type="scientific">Parasediminibacterium paludis</name>
    <dbReference type="NCBI Taxonomy" id="908966"/>
    <lineage>
        <taxon>Bacteria</taxon>
        <taxon>Pseudomonadati</taxon>
        <taxon>Bacteroidota</taxon>
        <taxon>Chitinophagia</taxon>
        <taxon>Chitinophagales</taxon>
        <taxon>Chitinophagaceae</taxon>
        <taxon>Parasediminibacterium</taxon>
    </lineage>
</organism>
<evidence type="ECO:0000313" key="9">
    <source>
        <dbReference type="Proteomes" id="UP001595906"/>
    </source>
</evidence>
<dbReference type="RefSeq" id="WP_379015834.1">
    <property type="nucleotide sequence ID" value="NZ_JBHSDC010000031.1"/>
</dbReference>
<dbReference type="InterPro" id="IPR050638">
    <property type="entry name" value="AA-Vitamin_Transporters"/>
</dbReference>
<accession>A0ABV8PZI5</accession>
<feature type="domain" description="EamA" evidence="7">
    <location>
        <begin position="150"/>
        <end position="285"/>
    </location>
</feature>
<evidence type="ECO:0000259" key="7">
    <source>
        <dbReference type="Pfam" id="PF00892"/>
    </source>
</evidence>
<feature type="transmembrane region" description="Helical" evidence="6">
    <location>
        <begin position="65"/>
        <end position="86"/>
    </location>
</feature>
<dbReference type="SUPFAM" id="SSF103481">
    <property type="entry name" value="Multidrug resistance efflux transporter EmrE"/>
    <property type="match status" value="2"/>
</dbReference>
<evidence type="ECO:0000256" key="4">
    <source>
        <dbReference type="ARBA" id="ARBA00022989"/>
    </source>
</evidence>
<reference evidence="9" key="1">
    <citation type="journal article" date="2019" name="Int. J. Syst. Evol. Microbiol.">
        <title>The Global Catalogue of Microorganisms (GCM) 10K type strain sequencing project: providing services to taxonomists for standard genome sequencing and annotation.</title>
        <authorList>
            <consortium name="The Broad Institute Genomics Platform"/>
            <consortium name="The Broad Institute Genome Sequencing Center for Infectious Disease"/>
            <person name="Wu L."/>
            <person name="Ma J."/>
        </authorList>
    </citation>
    <scope>NUCLEOTIDE SEQUENCE [LARGE SCALE GENOMIC DNA]</scope>
    <source>
        <strain evidence="9">CECT 8010</strain>
    </source>
</reference>
<keyword evidence="3 6" id="KW-0812">Transmembrane</keyword>
<comment type="similarity">
    <text evidence="2">Belongs to the EamA transporter family.</text>
</comment>
<dbReference type="PANTHER" id="PTHR32322">
    <property type="entry name" value="INNER MEMBRANE TRANSPORTER"/>
    <property type="match status" value="1"/>
</dbReference>
<keyword evidence="5 6" id="KW-0472">Membrane</keyword>
<evidence type="ECO:0000313" key="8">
    <source>
        <dbReference type="EMBL" id="MFC4233518.1"/>
    </source>
</evidence>
<feature type="transmembrane region" description="Helical" evidence="6">
    <location>
        <begin position="147"/>
        <end position="168"/>
    </location>
</feature>
<feature type="transmembrane region" description="Helical" evidence="6">
    <location>
        <begin position="92"/>
        <end position="114"/>
    </location>
</feature>
<sequence>MREKVVNWILFIVLSLIWGSSFLLMKIGLQALSAYQVPALRILSAGIVLTPFAAKAFAQIPKAKLGVVILSGLLGSFFPAFLFCIAETQLSSALTGMLNSLTPLCAVLIGVFFFQQIPQRQKIIGIVVGLVGLYFLVAPNGRLDLGNIYYVLLVLLATVFYAVNVNIVSRHMHGIASINIAAIAFVFLIIPCVIILAVTGYFAQPFTSTKVIGSTAAACVLGMVGTAFASILFYRLVKRAGALFAAMVTYGIPFIAVAWGYYYGESISIFQVGCLGVILCGVYISNK</sequence>
<proteinExistence type="inferred from homology"/>
<dbReference type="EMBL" id="JBHSDC010000031">
    <property type="protein sequence ID" value="MFC4233518.1"/>
    <property type="molecule type" value="Genomic_DNA"/>
</dbReference>
<dbReference type="InterPro" id="IPR037185">
    <property type="entry name" value="EmrE-like"/>
</dbReference>
<comment type="subcellular location">
    <subcellularLocation>
        <location evidence="1">Membrane</location>
        <topology evidence="1">Multi-pass membrane protein</topology>
    </subcellularLocation>
</comment>
<feature type="domain" description="EamA" evidence="7">
    <location>
        <begin position="9"/>
        <end position="137"/>
    </location>
</feature>
<evidence type="ECO:0000256" key="2">
    <source>
        <dbReference type="ARBA" id="ARBA00007362"/>
    </source>
</evidence>
<protein>
    <submittedName>
        <fullName evidence="8">DMT family transporter</fullName>
    </submittedName>
</protein>
<feature type="transmembrane region" description="Helical" evidence="6">
    <location>
        <begin position="123"/>
        <end position="141"/>
    </location>
</feature>
<feature type="transmembrane region" description="Helical" evidence="6">
    <location>
        <begin position="39"/>
        <end position="58"/>
    </location>
</feature>
<feature type="transmembrane region" description="Helical" evidence="6">
    <location>
        <begin position="180"/>
        <end position="203"/>
    </location>
</feature>
<feature type="transmembrane region" description="Helical" evidence="6">
    <location>
        <begin position="268"/>
        <end position="285"/>
    </location>
</feature>